<protein>
    <submittedName>
        <fullName evidence="2">Uncharacterized protein</fullName>
    </submittedName>
</protein>
<dbReference type="AlphaFoldDB" id="E6PP87"/>
<comment type="caution">
    <text evidence="2">The sequence shown here is derived from an EMBL/GenBank/DDBJ whole genome shotgun (WGS) entry which is preliminary data.</text>
</comment>
<evidence type="ECO:0000256" key="1">
    <source>
        <dbReference type="SAM" id="MobiDB-lite"/>
    </source>
</evidence>
<evidence type="ECO:0000313" key="2">
    <source>
        <dbReference type="EMBL" id="CBH96739.1"/>
    </source>
</evidence>
<feature type="compositionally biased region" description="Low complexity" evidence="1">
    <location>
        <begin position="41"/>
        <end position="57"/>
    </location>
</feature>
<accession>E6PP87</accession>
<gene>
    <name evidence="2" type="ORF">CARN2_2455</name>
</gene>
<proteinExistence type="predicted"/>
<name>E6PP87_9ZZZZ</name>
<sequence length="112" mass="12359">MGGLRSGAGRCTGPSMRTCRCSRISTAWETPPSLNRTGPRSKLTNQSSTSSSKVNQLPPAKLNFERFQMPLHRQWRRLEKLGFPSPLETRKAYPPIAPSFVICGKSVRAGTV</sequence>
<organism evidence="2">
    <name type="scientific">mine drainage metagenome</name>
    <dbReference type="NCBI Taxonomy" id="410659"/>
    <lineage>
        <taxon>unclassified sequences</taxon>
        <taxon>metagenomes</taxon>
        <taxon>ecological metagenomes</taxon>
    </lineage>
</organism>
<dbReference type="EMBL" id="CABM01000031">
    <property type="protein sequence ID" value="CBH96739.1"/>
    <property type="molecule type" value="Genomic_DNA"/>
</dbReference>
<feature type="region of interest" description="Disordered" evidence="1">
    <location>
        <begin position="30"/>
        <end position="58"/>
    </location>
</feature>
<reference evidence="2" key="1">
    <citation type="submission" date="2009-10" db="EMBL/GenBank/DDBJ databases">
        <title>Diversity of trophic interactions inside an arsenic-rich microbial ecosystem.</title>
        <authorList>
            <person name="Bertin P.N."/>
            <person name="Heinrich-Salmeron A."/>
            <person name="Pelletier E."/>
            <person name="Goulhen-Chollet F."/>
            <person name="Arsene-Ploetze F."/>
            <person name="Gallien S."/>
            <person name="Calteau A."/>
            <person name="Vallenet D."/>
            <person name="Casiot C."/>
            <person name="Chane-Woon-Ming B."/>
            <person name="Giloteaux L."/>
            <person name="Barakat M."/>
            <person name="Bonnefoy V."/>
            <person name="Bruneel O."/>
            <person name="Chandler M."/>
            <person name="Cleiss J."/>
            <person name="Duran R."/>
            <person name="Elbaz-Poulichet F."/>
            <person name="Fonknechten N."/>
            <person name="Lauga B."/>
            <person name="Mornico D."/>
            <person name="Ortet P."/>
            <person name="Schaeffer C."/>
            <person name="Siguier P."/>
            <person name="Alexander Thil Smith A."/>
            <person name="Van Dorsselaer A."/>
            <person name="Weissenbach J."/>
            <person name="Medigue C."/>
            <person name="Le Paslier D."/>
        </authorList>
    </citation>
    <scope>NUCLEOTIDE SEQUENCE</scope>
</reference>